<evidence type="ECO:0000256" key="1">
    <source>
        <dbReference type="SAM" id="MobiDB-lite"/>
    </source>
</evidence>
<reference evidence="3 4" key="1">
    <citation type="submission" date="2018-08" db="EMBL/GenBank/DDBJ databases">
        <title>Genome and evolution of the arbuscular mycorrhizal fungus Diversispora epigaea (formerly Glomus versiforme) and its bacterial endosymbionts.</title>
        <authorList>
            <person name="Sun X."/>
            <person name="Fei Z."/>
            <person name="Harrison M."/>
        </authorList>
    </citation>
    <scope>NUCLEOTIDE SEQUENCE [LARGE SCALE GENOMIC DNA]</scope>
    <source>
        <strain evidence="3 4">IT104</strain>
    </source>
</reference>
<dbReference type="AlphaFoldDB" id="A0A397GT51"/>
<keyword evidence="2" id="KW-0732">Signal</keyword>
<proteinExistence type="predicted"/>
<feature type="chain" id="PRO_5017461063" evidence="2">
    <location>
        <begin position="31"/>
        <end position="254"/>
    </location>
</feature>
<evidence type="ECO:0000313" key="3">
    <source>
        <dbReference type="EMBL" id="RHZ53777.1"/>
    </source>
</evidence>
<feature type="signal peptide" evidence="2">
    <location>
        <begin position="1"/>
        <end position="30"/>
    </location>
</feature>
<keyword evidence="4" id="KW-1185">Reference proteome</keyword>
<organism evidence="3 4">
    <name type="scientific">Diversispora epigaea</name>
    <dbReference type="NCBI Taxonomy" id="1348612"/>
    <lineage>
        <taxon>Eukaryota</taxon>
        <taxon>Fungi</taxon>
        <taxon>Fungi incertae sedis</taxon>
        <taxon>Mucoromycota</taxon>
        <taxon>Glomeromycotina</taxon>
        <taxon>Glomeromycetes</taxon>
        <taxon>Diversisporales</taxon>
        <taxon>Diversisporaceae</taxon>
        <taxon>Diversispora</taxon>
    </lineage>
</organism>
<feature type="compositionally biased region" description="Low complexity" evidence="1">
    <location>
        <begin position="174"/>
        <end position="220"/>
    </location>
</feature>
<dbReference type="EMBL" id="PQFF01000385">
    <property type="protein sequence ID" value="RHZ53777.1"/>
    <property type="molecule type" value="Genomic_DNA"/>
</dbReference>
<dbReference type="Proteomes" id="UP000266861">
    <property type="component" value="Unassembled WGS sequence"/>
</dbReference>
<evidence type="ECO:0000256" key="2">
    <source>
        <dbReference type="SAM" id="SignalP"/>
    </source>
</evidence>
<sequence length="254" mass="26586">MNSKKSSGFNSFIYIVLAFLLLSQAFISHAEIVSGVANIPSSYAWYYCSSSAVTSSSFYVSVVDTTTSVTMTAGTTTEVLLPTNVDSPNGGVIVHFFNDTGMMTYLDPTATTFFYYSAQSCKDPVMTCSHSSASLDSRIYCLSVSNSNLFSVKVNIYENFGGGGVLPSTIGTSAGTTAGTTSTSSTTTKKPSTSSTSSTTSRTSTKPDTTTGISSSTTTSRPPLTIPGNSSNPVKSISLLYLISTLALSLLLLL</sequence>
<comment type="caution">
    <text evidence="3">The sequence shown here is derived from an EMBL/GenBank/DDBJ whole genome shotgun (WGS) entry which is preliminary data.</text>
</comment>
<evidence type="ECO:0000313" key="4">
    <source>
        <dbReference type="Proteomes" id="UP000266861"/>
    </source>
</evidence>
<name>A0A397GT51_9GLOM</name>
<gene>
    <name evidence="3" type="ORF">Glove_437g7</name>
</gene>
<accession>A0A397GT51</accession>
<feature type="region of interest" description="Disordered" evidence="1">
    <location>
        <begin position="174"/>
        <end position="229"/>
    </location>
</feature>
<protein>
    <submittedName>
        <fullName evidence="3">Uncharacterized protein</fullName>
    </submittedName>
</protein>